<sequence length="548" mass="57387">MGGQHRPGRLPVRRQRRVRRLAWTVLLSGLPSAGCVLLEEAPDPSQLVCRADSDCAVNEVCFPDGCGDPGRDIVVEVTPNPHDGLHAQDFQVAAIRPELNLALFGPATVQGSTVRATTPVGSAPRPYNEPLHLTARGESALLPGVARLFTADLVPLNGAWVLPVGTGTYTVTLEPEDLGLPPVRGEATVSPGGAVPLQLVLPSPTQVARLEGRVVRQGAQPVDAALQVQALDADLTPLSQRVPVVRGSGAFSLALPLEASQRTSLLVRVTATGDVWVPQKTFTVDPREPLTAPLELGDYGEPVQVSGRILGRDGRPVVQASVSLRGPVGGGGTYQGPLGATDAEGRFTVETLPSGPGGNLSLVVVPPSGSTAGLTVQSVEVPRTGAVLPDVVCPDRRIIRGTILQTDNTSPALGVRVLADPVGQVPGWPRPPAGSESLGTTDDTGAFRLGLDPGIYRVDFIPTENLPRVSRVITVLPGDDASDQVLATFPLQRGRTVRGMVTEAGAPSPYASVRFYRVADLGGRPSPVLLSQTVSDHLGRYTALLPVR</sequence>
<name>A0AAE6KT64_MYXXA</name>
<dbReference type="EMBL" id="CP017174">
    <property type="protein sequence ID" value="QDE69037.1"/>
    <property type="molecule type" value="Genomic_DNA"/>
</dbReference>
<protein>
    <submittedName>
        <fullName evidence="1">Uncharacterized protein</fullName>
    </submittedName>
</protein>
<reference evidence="1 2" key="1">
    <citation type="journal article" date="2019" name="Science">
        <title>Social genes are selection hotspots in kin groups of a soil microbe.</title>
        <authorList>
            <person name="Wielgoss S."/>
            <person name="Wolfensberger R."/>
            <person name="Sun L."/>
            <person name="Fiegna F."/>
            <person name="Velicer G.J."/>
        </authorList>
    </citation>
    <scope>NUCLEOTIDE SEQUENCE [LARGE SCALE GENOMIC DNA]</scope>
    <source>
        <strain evidence="1 2">MC3.5.9c15</strain>
    </source>
</reference>
<organism evidence="1 2">
    <name type="scientific">Myxococcus xanthus</name>
    <dbReference type="NCBI Taxonomy" id="34"/>
    <lineage>
        <taxon>Bacteria</taxon>
        <taxon>Pseudomonadati</taxon>
        <taxon>Myxococcota</taxon>
        <taxon>Myxococcia</taxon>
        <taxon>Myxococcales</taxon>
        <taxon>Cystobacterineae</taxon>
        <taxon>Myxococcaceae</taxon>
        <taxon>Myxococcus</taxon>
    </lineage>
</organism>
<proteinExistence type="predicted"/>
<dbReference type="Proteomes" id="UP000320179">
    <property type="component" value="Chromosome"/>
</dbReference>
<gene>
    <name evidence="1" type="ORF">BHS09_19790</name>
</gene>
<evidence type="ECO:0000313" key="1">
    <source>
        <dbReference type="EMBL" id="QDE69037.1"/>
    </source>
</evidence>
<dbReference type="AlphaFoldDB" id="A0AAE6KT64"/>
<evidence type="ECO:0000313" key="2">
    <source>
        <dbReference type="Proteomes" id="UP000320179"/>
    </source>
</evidence>
<accession>A0AAE6KT64</accession>